<keyword evidence="1" id="KW-1133">Transmembrane helix</keyword>
<sequence>MFKHLPVGKKIASIFSCIVALLVAVAFLISAEIDLVRKEIVNLTDSTLPSVAQVEALRYELSTIRTGQYAILTYEDEHQAYQHIERVDRQVLMVNQMLKRMTPLSLPIMSSRCLTVLFRRGKSTKTR</sequence>
<gene>
    <name evidence="2" type="ORF">JCM19237_2273</name>
</gene>
<keyword evidence="1" id="KW-0472">Membrane</keyword>
<evidence type="ECO:0000313" key="3">
    <source>
        <dbReference type="Proteomes" id="UP000029227"/>
    </source>
</evidence>
<dbReference type="AlphaFoldDB" id="A0A090R937"/>
<keyword evidence="1" id="KW-0812">Transmembrane</keyword>
<feature type="transmembrane region" description="Helical" evidence="1">
    <location>
        <begin position="12"/>
        <end position="31"/>
    </location>
</feature>
<dbReference type="EMBL" id="BBMN01000003">
    <property type="protein sequence ID" value="GAL04122.1"/>
    <property type="molecule type" value="Genomic_DNA"/>
</dbReference>
<reference evidence="2 3" key="1">
    <citation type="journal article" date="2014" name="Genome Announc.">
        <title>Draft Genome Sequences of Two Vibrionaceae Species, Vibrio ponticus C121 and Photobacterium aphoticum C119, Isolated as Coral Reef Microbiota.</title>
        <authorList>
            <person name="Al-saari N."/>
            <person name="Meirelles P.M."/>
            <person name="Mino S."/>
            <person name="Suda W."/>
            <person name="Oshima K."/>
            <person name="Hattori M."/>
            <person name="Ohkuma M."/>
            <person name="Thompson F.L."/>
            <person name="Gomez-Gil B."/>
            <person name="Sawabe T."/>
            <person name="Sawabe T."/>
        </authorList>
    </citation>
    <scope>NUCLEOTIDE SEQUENCE [LARGE SCALE GENOMIC DNA]</scope>
    <source>
        <strain evidence="2 3">JCM 19237</strain>
    </source>
</reference>
<comment type="caution">
    <text evidence="2">The sequence shown here is derived from an EMBL/GenBank/DDBJ whole genome shotgun (WGS) entry which is preliminary data.</text>
</comment>
<name>A0A090R937_9GAMM</name>
<accession>A0A090R937</accession>
<dbReference type="STRING" id="754436.JCM19237_2273"/>
<evidence type="ECO:0000256" key="1">
    <source>
        <dbReference type="SAM" id="Phobius"/>
    </source>
</evidence>
<dbReference type="eggNOG" id="COG0840">
    <property type="taxonomic scope" value="Bacteria"/>
</dbReference>
<evidence type="ECO:0000313" key="2">
    <source>
        <dbReference type="EMBL" id="GAL04122.1"/>
    </source>
</evidence>
<proteinExistence type="predicted"/>
<dbReference type="Proteomes" id="UP000029227">
    <property type="component" value="Unassembled WGS sequence"/>
</dbReference>
<protein>
    <submittedName>
        <fullName evidence="2">Methyl-accepting chemotaxis protein</fullName>
    </submittedName>
</protein>
<organism evidence="2 3">
    <name type="scientific">Photobacterium aphoticum</name>
    <dbReference type="NCBI Taxonomy" id="754436"/>
    <lineage>
        <taxon>Bacteria</taxon>
        <taxon>Pseudomonadati</taxon>
        <taxon>Pseudomonadota</taxon>
        <taxon>Gammaproteobacteria</taxon>
        <taxon>Vibrionales</taxon>
        <taxon>Vibrionaceae</taxon>
        <taxon>Photobacterium</taxon>
    </lineage>
</organism>